<evidence type="ECO:0000256" key="6">
    <source>
        <dbReference type="ARBA" id="ARBA00023170"/>
    </source>
</evidence>
<reference evidence="9" key="1">
    <citation type="journal article" date="2017" name="Nat. Commun.">
        <title>The asparagus genome sheds light on the origin and evolution of a young Y chromosome.</title>
        <authorList>
            <person name="Harkess A."/>
            <person name="Zhou J."/>
            <person name="Xu C."/>
            <person name="Bowers J.E."/>
            <person name="Van der Hulst R."/>
            <person name="Ayyampalayam S."/>
            <person name="Mercati F."/>
            <person name="Riccardi P."/>
            <person name="McKain M.R."/>
            <person name="Kakrana A."/>
            <person name="Tang H."/>
            <person name="Ray J."/>
            <person name="Groenendijk J."/>
            <person name="Arikit S."/>
            <person name="Mathioni S.M."/>
            <person name="Nakano M."/>
            <person name="Shan H."/>
            <person name="Telgmann-Rauber A."/>
            <person name="Kanno A."/>
            <person name="Yue Z."/>
            <person name="Chen H."/>
            <person name="Li W."/>
            <person name="Chen Y."/>
            <person name="Xu X."/>
            <person name="Zhang Y."/>
            <person name="Luo S."/>
            <person name="Chen H."/>
            <person name="Gao J."/>
            <person name="Mao Z."/>
            <person name="Pires J.C."/>
            <person name="Luo M."/>
            <person name="Kudrna D."/>
            <person name="Wing R.A."/>
            <person name="Meyers B.C."/>
            <person name="Yi K."/>
            <person name="Kong H."/>
            <person name="Lavrijsen P."/>
            <person name="Sunseri F."/>
            <person name="Falavigna A."/>
            <person name="Ye Y."/>
            <person name="Leebens-Mack J.H."/>
            <person name="Chen G."/>
        </authorList>
    </citation>
    <scope>NUCLEOTIDE SEQUENCE [LARGE SCALE GENOMIC DNA]</scope>
    <source>
        <strain evidence="9">cv. DH0086</strain>
    </source>
</reference>
<evidence type="ECO:0000256" key="2">
    <source>
        <dbReference type="ARBA" id="ARBA00022606"/>
    </source>
</evidence>
<dbReference type="InterPro" id="IPR000014">
    <property type="entry name" value="PAS"/>
</dbReference>
<dbReference type="EMBL" id="KV863888">
    <property type="protein sequence ID" value="ONK54986.1"/>
    <property type="molecule type" value="Genomic_DNA"/>
</dbReference>
<keyword evidence="4" id="KW-0288">FMN</keyword>
<dbReference type="NCBIfam" id="TIGR00229">
    <property type="entry name" value="sensory_box"/>
    <property type="match status" value="1"/>
</dbReference>
<keyword evidence="9" id="KW-1185">Reference proteome</keyword>
<evidence type="ECO:0000256" key="1">
    <source>
        <dbReference type="ARBA" id="ARBA00022543"/>
    </source>
</evidence>
<feature type="domain" description="PAS" evidence="7">
    <location>
        <begin position="51"/>
        <end position="82"/>
    </location>
</feature>
<evidence type="ECO:0000256" key="4">
    <source>
        <dbReference type="ARBA" id="ARBA00022643"/>
    </source>
</evidence>
<protein>
    <recommendedName>
        <fullName evidence="7">PAS domain-containing protein</fullName>
    </recommendedName>
</protein>
<dbReference type="AlphaFoldDB" id="A0A1R3L5V0"/>
<dbReference type="CDD" id="cd00130">
    <property type="entry name" value="PAS"/>
    <property type="match status" value="1"/>
</dbReference>
<keyword evidence="6" id="KW-0675">Receptor</keyword>
<gene>
    <name evidence="8" type="ORF">A4U43_UnF8900</name>
</gene>
<evidence type="ECO:0000256" key="3">
    <source>
        <dbReference type="ARBA" id="ARBA00022630"/>
    </source>
</evidence>
<dbReference type="PROSITE" id="PS50112">
    <property type="entry name" value="PAS"/>
    <property type="match status" value="1"/>
</dbReference>
<proteinExistence type="predicted"/>
<dbReference type="GO" id="GO:0005634">
    <property type="term" value="C:nucleus"/>
    <property type="evidence" value="ECO:0007669"/>
    <property type="project" value="TreeGrafter"/>
</dbReference>
<evidence type="ECO:0000259" key="7">
    <source>
        <dbReference type="PROSITE" id="PS50112"/>
    </source>
</evidence>
<keyword evidence="1" id="KW-0600">Photoreceptor protein</keyword>
<evidence type="ECO:0000313" key="8">
    <source>
        <dbReference type="EMBL" id="ONK54986.1"/>
    </source>
</evidence>
<dbReference type="SUPFAM" id="SSF55785">
    <property type="entry name" value="PYP-like sensor domain (PAS domain)"/>
    <property type="match status" value="1"/>
</dbReference>
<evidence type="ECO:0000256" key="5">
    <source>
        <dbReference type="ARBA" id="ARBA00022991"/>
    </source>
</evidence>
<sequence>MSVVRMGIRTIRSLSKEWVEVLVMIARVFDRRGFVPGVPLSASYGLVVTDAIEPDQPIIYVNEGFEKGTGYRAEEVLGRNCIPGYYEAFWKELDGVKQIWKNRKQIWKNRKELK</sequence>
<dbReference type="GO" id="GO:0009881">
    <property type="term" value="F:photoreceptor activity"/>
    <property type="evidence" value="ECO:0007669"/>
    <property type="project" value="UniProtKB-KW"/>
</dbReference>
<accession>A0A1R3L5V0</accession>
<name>A0A1R3L5V0_ASPOF</name>
<evidence type="ECO:0000313" key="9">
    <source>
        <dbReference type="Proteomes" id="UP000243459"/>
    </source>
</evidence>
<keyword evidence="3" id="KW-0285">Flavoprotein</keyword>
<keyword evidence="2" id="KW-0716">Sensory transduction</keyword>
<dbReference type="Proteomes" id="UP000243459">
    <property type="component" value="Unassembled WGS sequence"/>
</dbReference>
<keyword evidence="5" id="KW-0157">Chromophore</keyword>
<dbReference type="Gene3D" id="3.30.450.20">
    <property type="entry name" value="PAS domain"/>
    <property type="match status" value="1"/>
</dbReference>
<dbReference type="PANTHER" id="PTHR47429">
    <property type="entry name" value="PROTEIN TWIN LOV 1"/>
    <property type="match status" value="1"/>
</dbReference>
<organism evidence="8 9">
    <name type="scientific">Asparagus officinalis</name>
    <name type="common">Garden asparagus</name>
    <dbReference type="NCBI Taxonomy" id="4686"/>
    <lineage>
        <taxon>Eukaryota</taxon>
        <taxon>Viridiplantae</taxon>
        <taxon>Streptophyta</taxon>
        <taxon>Embryophyta</taxon>
        <taxon>Tracheophyta</taxon>
        <taxon>Spermatophyta</taxon>
        <taxon>Magnoliopsida</taxon>
        <taxon>Liliopsida</taxon>
        <taxon>Asparagales</taxon>
        <taxon>Asparagaceae</taxon>
        <taxon>Asparagoideae</taxon>
        <taxon>Asparagus</taxon>
    </lineage>
</organism>
<dbReference type="InterPro" id="IPR035965">
    <property type="entry name" value="PAS-like_dom_sf"/>
</dbReference>
<dbReference type="PANTHER" id="PTHR47429:SF2">
    <property type="entry name" value="PROTEIN TWIN LOV 1"/>
    <property type="match status" value="1"/>
</dbReference>
<dbReference type="Gramene" id="ONK54986">
    <property type="protein sequence ID" value="ONK54986"/>
    <property type="gene ID" value="A4U43_UnF8900"/>
</dbReference>